<organism evidence="4 5">
    <name type="scientific">Mytilus edulis</name>
    <name type="common">Blue mussel</name>
    <dbReference type="NCBI Taxonomy" id="6550"/>
    <lineage>
        <taxon>Eukaryota</taxon>
        <taxon>Metazoa</taxon>
        <taxon>Spiralia</taxon>
        <taxon>Lophotrochozoa</taxon>
        <taxon>Mollusca</taxon>
        <taxon>Bivalvia</taxon>
        <taxon>Autobranchia</taxon>
        <taxon>Pteriomorphia</taxon>
        <taxon>Mytilida</taxon>
        <taxon>Mytiloidea</taxon>
        <taxon>Mytilidae</taxon>
        <taxon>Mytilinae</taxon>
        <taxon>Mytilus</taxon>
    </lineage>
</organism>
<evidence type="ECO:0000259" key="2">
    <source>
        <dbReference type="Pfam" id="PF04851"/>
    </source>
</evidence>
<dbReference type="GO" id="GO:0005737">
    <property type="term" value="C:cytoplasm"/>
    <property type="evidence" value="ECO:0007669"/>
    <property type="project" value="TreeGrafter"/>
</dbReference>
<dbReference type="PANTHER" id="PTHR14074">
    <property type="entry name" value="HELICASE WITH DEATH DOMAIN-RELATED"/>
    <property type="match status" value="1"/>
</dbReference>
<dbReference type="InterPro" id="IPR051363">
    <property type="entry name" value="RLR_Helicase"/>
</dbReference>
<dbReference type="SUPFAM" id="SSF52540">
    <property type="entry name" value="P-loop containing nucleoside triphosphate hydrolases"/>
    <property type="match status" value="1"/>
</dbReference>
<gene>
    <name evidence="4" type="ORF">MEDL_62914</name>
</gene>
<accession>A0A8S3V1N4</accession>
<keyword evidence="5" id="KW-1185">Reference proteome</keyword>
<dbReference type="Pfam" id="PF04851">
    <property type="entry name" value="ResIII"/>
    <property type="match status" value="1"/>
</dbReference>
<dbReference type="InterPro" id="IPR027417">
    <property type="entry name" value="P-loop_NTPase"/>
</dbReference>
<dbReference type="Pfam" id="PF18738">
    <property type="entry name" value="HEPN_DZIP3"/>
    <property type="match status" value="1"/>
</dbReference>
<comment type="caution">
    <text evidence="4">The sequence shown here is derived from an EMBL/GenBank/DDBJ whole genome shotgun (WGS) entry which is preliminary data.</text>
</comment>
<dbReference type="Proteomes" id="UP000683360">
    <property type="component" value="Unassembled WGS sequence"/>
</dbReference>
<dbReference type="Gene3D" id="3.40.50.300">
    <property type="entry name" value="P-loop containing nucleotide triphosphate hydrolases"/>
    <property type="match status" value="1"/>
</dbReference>
<dbReference type="GO" id="GO:0008270">
    <property type="term" value="F:zinc ion binding"/>
    <property type="evidence" value="ECO:0007669"/>
    <property type="project" value="TreeGrafter"/>
</dbReference>
<feature type="domain" description="Helicase/UvrB N-terminal" evidence="2">
    <location>
        <begin position="186"/>
        <end position="262"/>
    </location>
</feature>
<feature type="domain" description="DZIP3-like HEPN" evidence="3">
    <location>
        <begin position="6"/>
        <end position="134"/>
    </location>
</feature>
<dbReference type="GO" id="GO:0003727">
    <property type="term" value="F:single-stranded RNA binding"/>
    <property type="evidence" value="ECO:0007669"/>
    <property type="project" value="TreeGrafter"/>
</dbReference>
<protein>
    <submittedName>
        <fullName evidence="4">Uncharacterized protein</fullName>
    </submittedName>
</protein>
<evidence type="ECO:0000313" key="5">
    <source>
        <dbReference type="Proteomes" id="UP000683360"/>
    </source>
</evidence>
<dbReference type="GO" id="GO:0005524">
    <property type="term" value="F:ATP binding"/>
    <property type="evidence" value="ECO:0007669"/>
    <property type="project" value="InterPro"/>
</dbReference>
<dbReference type="InterPro" id="IPR041249">
    <property type="entry name" value="HEPN_DZIP3"/>
</dbReference>
<reference evidence="4" key="1">
    <citation type="submission" date="2021-03" db="EMBL/GenBank/DDBJ databases">
        <authorList>
            <person name="Bekaert M."/>
        </authorList>
    </citation>
    <scope>NUCLEOTIDE SEQUENCE</scope>
</reference>
<sequence>MSQQSIPTEDWTKIKDAVNKGSYQDFDIPLIYTILRNIHYTTLEPTNGWDSKIDPQPHQMKTGDDLERCRRRRNKIIHRGNTEVSDQKLHDYFDEFGAIASRLQIICNKKNNEFVLEVEDLRNCSMDEDTERKYLEEIEEWRCRSLESMLVISESTDEDSGTYTLKLGSKTSSCVLSITERIPSLIKLRKYQEELAEIAVTSQNTIICVGTNAGKTYVAYHIIEDHLIKYPEGKVVFINKTNVLLEQQYSRACKVFKDLNFQLYVECLEMNSILEIDNVNELLTDAYGLFSYESQQAKHYTRKRNYRSTKRIQDSCIVKQERSAKAPAKRLPHCLKATHFRRGTKSKDKADELETKEEGKSSLRLL</sequence>
<evidence type="ECO:0000259" key="3">
    <source>
        <dbReference type="Pfam" id="PF18738"/>
    </source>
</evidence>
<dbReference type="AlphaFoldDB" id="A0A8S3V1N4"/>
<dbReference type="GO" id="GO:0003725">
    <property type="term" value="F:double-stranded RNA binding"/>
    <property type="evidence" value="ECO:0007669"/>
    <property type="project" value="TreeGrafter"/>
</dbReference>
<dbReference type="InterPro" id="IPR006935">
    <property type="entry name" value="Helicase/UvrB_N"/>
</dbReference>
<dbReference type="EMBL" id="CAJPWZ010003080">
    <property type="protein sequence ID" value="CAG2251236.1"/>
    <property type="molecule type" value="Genomic_DNA"/>
</dbReference>
<proteinExistence type="predicted"/>
<name>A0A8S3V1N4_MYTED</name>
<evidence type="ECO:0000256" key="1">
    <source>
        <dbReference type="SAM" id="MobiDB-lite"/>
    </source>
</evidence>
<evidence type="ECO:0000313" key="4">
    <source>
        <dbReference type="EMBL" id="CAG2251236.1"/>
    </source>
</evidence>
<feature type="compositionally biased region" description="Basic and acidic residues" evidence="1">
    <location>
        <begin position="345"/>
        <end position="366"/>
    </location>
</feature>
<dbReference type="GO" id="GO:0003677">
    <property type="term" value="F:DNA binding"/>
    <property type="evidence" value="ECO:0007669"/>
    <property type="project" value="InterPro"/>
</dbReference>
<dbReference type="PANTHER" id="PTHR14074:SF16">
    <property type="entry name" value="ANTIVIRAL INNATE IMMUNE RESPONSE RECEPTOR RIG-I"/>
    <property type="match status" value="1"/>
</dbReference>
<dbReference type="GO" id="GO:0016787">
    <property type="term" value="F:hydrolase activity"/>
    <property type="evidence" value="ECO:0007669"/>
    <property type="project" value="InterPro"/>
</dbReference>
<dbReference type="OrthoDB" id="6147764at2759"/>
<feature type="region of interest" description="Disordered" evidence="1">
    <location>
        <begin position="342"/>
        <end position="366"/>
    </location>
</feature>